<gene>
    <name evidence="1" type="ORF">EZS28_030199</name>
</gene>
<dbReference type="PANTHER" id="PTHR33050:SF7">
    <property type="entry name" value="RIBONUCLEASE H"/>
    <property type="match status" value="1"/>
</dbReference>
<proteinExistence type="predicted"/>
<dbReference type="InterPro" id="IPR043502">
    <property type="entry name" value="DNA/RNA_pol_sf"/>
</dbReference>
<dbReference type="AlphaFoldDB" id="A0A5J4UVB6"/>
<dbReference type="Proteomes" id="UP000324800">
    <property type="component" value="Unassembled WGS sequence"/>
</dbReference>
<dbReference type="EMBL" id="SNRW01012101">
    <property type="protein sequence ID" value="KAA6374273.1"/>
    <property type="molecule type" value="Genomic_DNA"/>
</dbReference>
<dbReference type="SUPFAM" id="SSF56672">
    <property type="entry name" value="DNA/RNA polymerases"/>
    <property type="match status" value="1"/>
</dbReference>
<dbReference type="Gene3D" id="3.10.10.10">
    <property type="entry name" value="HIV Type 1 Reverse Transcriptase, subunit A, domain 1"/>
    <property type="match status" value="1"/>
</dbReference>
<sequence length="623" mass="72429">MEETLQPQPDTGMGGKTIRYQEAWKLVKGVEFIQKGFFFLFKSEDSEKRLQDKLRICPFSGSREEETAYTEKLEEELRENIIEQIHPEQAKWFNPTFIIPKPHQKWRKILDASSLNKEGQMIHFKMNGTDQDRDLIWKGEQATSLDRNSAFHHLVIYPPHKPYLAFEAIGKVYQYRAMPGSNEDTKRVGLKNFDLHGRSAPPTLEQRKIAKINLDNNENFRSIWMDNSLGEKRNRTKTIDQLPSVDLRLGKDVYKDGRPKKTGTTLLIKEIYQSNRKTSPNQNQISSINNRQTKFLRVYVREASLYLRLIDSAKTRALKNKEWKENMVLPKEILLELYLRQGVIMRNQAMTLEVRVPEAVMVSYASPKGWGVTLELQTGYTLVQHGEWNMEQKRWTSSKKEMEAIYLGLFCYGSIFKELQIKAILIKSDSSTVAQDLAKQRADSTYTRNLKQDNRCISRLSTKGDYQIKKEIFIALCQVWEIIPILDLFATGENKLMDRFVAIGEEEEEVEWLNAVLRPWKEEIFRINPPIPKIGKALIAWEKFKPKSIMIVPWWPGQIWITHLLAGSSRYLILVESSLILNQGKETTKREDMLLSGKIAAFLMYQDSNKGENYQQSFSITQA</sequence>
<organism evidence="1 2">
    <name type="scientific">Streblomastix strix</name>
    <dbReference type="NCBI Taxonomy" id="222440"/>
    <lineage>
        <taxon>Eukaryota</taxon>
        <taxon>Metamonada</taxon>
        <taxon>Preaxostyla</taxon>
        <taxon>Oxymonadida</taxon>
        <taxon>Streblomastigidae</taxon>
        <taxon>Streblomastix</taxon>
    </lineage>
</organism>
<dbReference type="InterPro" id="IPR043128">
    <property type="entry name" value="Rev_trsase/Diguanyl_cyclase"/>
</dbReference>
<reference evidence="1 2" key="1">
    <citation type="submission" date="2019-03" db="EMBL/GenBank/DDBJ databases">
        <title>Single cell metagenomics reveals metabolic interactions within the superorganism composed of flagellate Streblomastix strix and complex community of Bacteroidetes bacteria on its surface.</title>
        <authorList>
            <person name="Treitli S.C."/>
            <person name="Kolisko M."/>
            <person name="Husnik F."/>
            <person name="Keeling P."/>
            <person name="Hampl V."/>
        </authorList>
    </citation>
    <scope>NUCLEOTIDE SEQUENCE [LARGE SCALE GENOMIC DNA]</scope>
    <source>
        <strain evidence="1">ST1C</strain>
    </source>
</reference>
<dbReference type="InterPro" id="IPR052055">
    <property type="entry name" value="Hepadnavirus_pol/RT"/>
</dbReference>
<accession>A0A5J4UVB6</accession>
<evidence type="ECO:0000313" key="1">
    <source>
        <dbReference type="EMBL" id="KAA6374273.1"/>
    </source>
</evidence>
<dbReference type="Gene3D" id="3.30.70.270">
    <property type="match status" value="1"/>
</dbReference>
<comment type="caution">
    <text evidence="1">The sequence shown here is derived from an EMBL/GenBank/DDBJ whole genome shotgun (WGS) entry which is preliminary data.</text>
</comment>
<dbReference type="PANTHER" id="PTHR33050">
    <property type="entry name" value="REVERSE TRANSCRIPTASE DOMAIN-CONTAINING PROTEIN"/>
    <property type="match status" value="1"/>
</dbReference>
<evidence type="ECO:0000313" key="2">
    <source>
        <dbReference type="Proteomes" id="UP000324800"/>
    </source>
</evidence>
<name>A0A5J4UVB6_9EUKA</name>
<protein>
    <submittedName>
        <fullName evidence="1">Uncharacterized protein</fullName>
    </submittedName>
</protein>